<proteinExistence type="predicted"/>
<name>A0A499UBR2_9ACTN</name>
<gene>
    <name evidence="2" type="ORF">SSPO_010210</name>
</gene>
<reference evidence="2 3" key="1">
    <citation type="journal article" date="2020" name="Int. J. Syst. Evol. Microbiol.">
        <title>Reclassification of Streptomyces castelarensis and Streptomyces sporoclivatus as later heterotypic synonyms of Streptomyces antimycoticus.</title>
        <authorList>
            <person name="Komaki H."/>
            <person name="Tamura T."/>
        </authorList>
    </citation>
    <scope>NUCLEOTIDE SEQUENCE [LARGE SCALE GENOMIC DNA]</scope>
    <source>
        <strain evidence="2 3">NBRC 100767</strain>
    </source>
</reference>
<dbReference type="EMBL" id="AP019620">
    <property type="protein sequence ID" value="BBJ38303.1"/>
    <property type="molecule type" value="Genomic_DNA"/>
</dbReference>
<evidence type="ECO:0000313" key="3">
    <source>
        <dbReference type="Proteomes" id="UP000463951"/>
    </source>
</evidence>
<accession>A0A499UBR2</accession>
<feature type="region of interest" description="Disordered" evidence="1">
    <location>
        <begin position="1"/>
        <end position="20"/>
    </location>
</feature>
<dbReference type="Proteomes" id="UP000463951">
    <property type="component" value="Chromosome"/>
</dbReference>
<evidence type="ECO:0000256" key="1">
    <source>
        <dbReference type="SAM" id="MobiDB-lite"/>
    </source>
</evidence>
<sequence length="67" mass="7354">MPAASLVMGGGEPEHAGPASDLLQTVQQLGRRHRTRRHRLGLRRRVHTRAVASEQEVLPTQGLLALL</sequence>
<evidence type="ECO:0000313" key="2">
    <source>
        <dbReference type="EMBL" id="BBJ38303.1"/>
    </source>
</evidence>
<protein>
    <submittedName>
        <fullName evidence="2">Uncharacterized protein</fullName>
    </submittedName>
</protein>
<organism evidence="2 3">
    <name type="scientific">Streptomyces antimycoticus</name>
    <dbReference type="NCBI Taxonomy" id="68175"/>
    <lineage>
        <taxon>Bacteria</taxon>
        <taxon>Bacillati</taxon>
        <taxon>Actinomycetota</taxon>
        <taxon>Actinomycetes</taxon>
        <taxon>Kitasatosporales</taxon>
        <taxon>Streptomycetaceae</taxon>
        <taxon>Streptomyces</taxon>
        <taxon>Streptomyces violaceusniger group</taxon>
    </lineage>
</organism>
<dbReference type="AlphaFoldDB" id="A0A499UBR2"/>